<feature type="domain" description="Valyl-tRNA synthetase tRNA-binding arm" evidence="11">
    <location>
        <begin position="806"/>
        <end position="865"/>
    </location>
</feature>
<dbReference type="SUPFAM" id="SSF46589">
    <property type="entry name" value="tRNA-binding arm"/>
    <property type="match status" value="1"/>
</dbReference>
<dbReference type="GO" id="GO:0006438">
    <property type="term" value="P:valyl-tRNA aminoacylation"/>
    <property type="evidence" value="ECO:0007669"/>
    <property type="project" value="InterPro"/>
</dbReference>
<dbReference type="Gene3D" id="1.10.730.10">
    <property type="entry name" value="Isoleucyl-tRNA Synthetase, Domain 1"/>
    <property type="match status" value="1"/>
</dbReference>
<dbReference type="NCBIfam" id="NF004349">
    <property type="entry name" value="PRK05729.1"/>
    <property type="match status" value="1"/>
</dbReference>
<dbReference type="InterPro" id="IPR002300">
    <property type="entry name" value="aa-tRNA-synth_Ia"/>
</dbReference>
<dbReference type="EC" id="6.1.1.9" evidence="1"/>
<evidence type="ECO:0000259" key="10">
    <source>
        <dbReference type="Pfam" id="PF08264"/>
    </source>
</evidence>
<dbReference type="PRINTS" id="PR00986">
    <property type="entry name" value="TRNASYNTHVAL"/>
</dbReference>
<dbReference type="InterPro" id="IPR019499">
    <property type="entry name" value="Val-tRNA_synth_tRNA-bd"/>
</dbReference>
<dbReference type="Gene3D" id="1.10.287.380">
    <property type="entry name" value="Valyl-tRNA synthetase, C-terminal domain"/>
    <property type="match status" value="1"/>
</dbReference>
<evidence type="ECO:0000256" key="1">
    <source>
        <dbReference type="ARBA" id="ARBA00013169"/>
    </source>
</evidence>
<keyword evidence="2 12" id="KW-0436">Ligase</keyword>
<evidence type="ECO:0000256" key="5">
    <source>
        <dbReference type="ARBA" id="ARBA00022917"/>
    </source>
</evidence>
<reference evidence="12" key="1">
    <citation type="submission" date="2009-10" db="EMBL/GenBank/DDBJ databases">
        <title>Diversity of trophic interactions inside an arsenic-rich microbial ecosystem.</title>
        <authorList>
            <person name="Bertin P.N."/>
            <person name="Heinrich-Salmeron A."/>
            <person name="Pelletier E."/>
            <person name="Goulhen-Chollet F."/>
            <person name="Arsene-Ploetze F."/>
            <person name="Gallien S."/>
            <person name="Calteau A."/>
            <person name="Vallenet D."/>
            <person name="Casiot C."/>
            <person name="Chane-Woon-Ming B."/>
            <person name="Giloteaux L."/>
            <person name="Barakat M."/>
            <person name="Bonnefoy V."/>
            <person name="Bruneel O."/>
            <person name="Chandler M."/>
            <person name="Cleiss J."/>
            <person name="Duran R."/>
            <person name="Elbaz-Poulichet F."/>
            <person name="Fonknechten N."/>
            <person name="Lauga B."/>
            <person name="Mornico D."/>
            <person name="Ortet P."/>
            <person name="Schaeffer C."/>
            <person name="Siguier P."/>
            <person name="Alexander Thil Smith A."/>
            <person name="Van Dorsselaer A."/>
            <person name="Weissenbach J."/>
            <person name="Medigue C."/>
            <person name="Le Paslier D."/>
        </authorList>
    </citation>
    <scope>NUCLEOTIDE SEQUENCE</scope>
</reference>
<dbReference type="GO" id="GO:0002161">
    <property type="term" value="F:aminoacyl-tRNA deacylase activity"/>
    <property type="evidence" value="ECO:0007669"/>
    <property type="project" value="InterPro"/>
</dbReference>
<dbReference type="Pfam" id="PF00133">
    <property type="entry name" value="tRNA-synt_1"/>
    <property type="match status" value="1"/>
</dbReference>
<dbReference type="InterPro" id="IPR037118">
    <property type="entry name" value="Val-tRNA_synth_C_sf"/>
</dbReference>
<dbReference type="InterPro" id="IPR009080">
    <property type="entry name" value="tRNAsynth_Ia_anticodon-bd"/>
</dbReference>
<dbReference type="GO" id="GO:0005829">
    <property type="term" value="C:cytosol"/>
    <property type="evidence" value="ECO:0007669"/>
    <property type="project" value="TreeGrafter"/>
</dbReference>
<comment type="caution">
    <text evidence="12">The sequence shown here is derived from an EMBL/GenBank/DDBJ whole genome shotgun (WGS) entry which is preliminary data.</text>
</comment>
<feature type="domain" description="Methionyl/Valyl/Leucyl/Isoleucyl-tRNA synthetase anticodon-binding" evidence="10">
    <location>
        <begin position="617"/>
        <end position="752"/>
    </location>
</feature>
<dbReference type="InterPro" id="IPR033705">
    <property type="entry name" value="Anticodon_Ia_Val"/>
</dbReference>
<protein>
    <recommendedName>
        <fullName evidence="1">valine--tRNA ligase</fullName>
        <ecNumber evidence="1">6.1.1.9</ecNumber>
    </recommendedName>
    <alternativeName>
        <fullName evidence="7">Valyl-tRNA synthetase</fullName>
    </alternativeName>
</protein>
<dbReference type="CDD" id="cd07962">
    <property type="entry name" value="Anticodon_Ia_Val"/>
    <property type="match status" value="1"/>
</dbReference>
<dbReference type="GO" id="GO:0005524">
    <property type="term" value="F:ATP binding"/>
    <property type="evidence" value="ECO:0007669"/>
    <property type="project" value="UniProtKB-KW"/>
</dbReference>
<dbReference type="CDD" id="cd00817">
    <property type="entry name" value="ValRS_core"/>
    <property type="match status" value="1"/>
</dbReference>
<dbReference type="PANTHER" id="PTHR11946:SF93">
    <property type="entry name" value="VALINE--TRNA LIGASE, CHLOROPLASTIC_MITOCHONDRIAL 2"/>
    <property type="match status" value="1"/>
</dbReference>
<dbReference type="InterPro" id="IPR009008">
    <property type="entry name" value="Val/Leu/Ile-tRNA-synth_edit"/>
</dbReference>
<dbReference type="AlphaFoldDB" id="E6PDU6"/>
<dbReference type="GO" id="GO:0004832">
    <property type="term" value="F:valine-tRNA ligase activity"/>
    <property type="evidence" value="ECO:0007669"/>
    <property type="project" value="UniProtKB-EC"/>
</dbReference>
<dbReference type="Pfam" id="PF08264">
    <property type="entry name" value="Anticodon_1"/>
    <property type="match status" value="1"/>
</dbReference>
<evidence type="ECO:0000256" key="7">
    <source>
        <dbReference type="ARBA" id="ARBA00029936"/>
    </source>
</evidence>
<comment type="catalytic activity">
    <reaction evidence="8">
        <text>tRNA(Val) + L-valine + ATP = L-valyl-tRNA(Val) + AMP + diphosphate</text>
        <dbReference type="Rhea" id="RHEA:10704"/>
        <dbReference type="Rhea" id="RHEA-COMP:9672"/>
        <dbReference type="Rhea" id="RHEA-COMP:9708"/>
        <dbReference type="ChEBI" id="CHEBI:30616"/>
        <dbReference type="ChEBI" id="CHEBI:33019"/>
        <dbReference type="ChEBI" id="CHEBI:57762"/>
        <dbReference type="ChEBI" id="CHEBI:78442"/>
        <dbReference type="ChEBI" id="CHEBI:78537"/>
        <dbReference type="ChEBI" id="CHEBI:456215"/>
        <dbReference type="EC" id="6.1.1.9"/>
    </reaction>
</comment>
<evidence type="ECO:0000259" key="9">
    <source>
        <dbReference type="Pfam" id="PF00133"/>
    </source>
</evidence>
<proteinExistence type="inferred from homology"/>
<dbReference type="SUPFAM" id="SSF47323">
    <property type="entry name" value="Anticodon-binding domain of a subclass of class I aminoacyl-tRNA synthetases"/>
    <property type="match status" value="1"/>
</dbReference>
<sequence>MKNEELPATYDPKRVEASRYAWWERKGLFHEEPDPARPPFIIAMPPPNVTGRAHLGHGSTYTPMDILTRYHRMLGDNADWLPGTDHAAIATESVLVRELAKSGESRESLGRARYLERAWEWANQYGGTIEGQFRTLGFGPDWERSRFTMDEGLSAAVCSAFVRLYREGLIYRGKRLIHWDPKSQTTLSDAEIDRDECDATLWFVRYRTLDGGDGLVVATTRPETMLGDVAIAVHPEDARYAALVGTSVLMPLTARAIPVIADDAVDPSFGTGAVKVTPAHDAVDYEIGRRHDLAMPSIFDLQARITDAEIEVGAYLGLDRYVARERILADLRESGALLEERPHRMAIARSERSGEVVEPMLSLQWFVRMESLAKPALAAYREGRLRFVPERYGRTYEQWLEQIRDWNISRQVWWGHRLPVWYTPDGSIVVAHDEEEATKIAEREHAGAPLTRDPDTLDTWFSSGLWPFSILGWPESTPELDRWYPTSVLITGGEIIFLWVARMVMMGLHLLDRLPFPTVFVTPLVFDAQGRKMSKSLGNAIDPMDLVAKYGADAFRVGVLRQMRLEGQEIRFQESRCEEARNFNSKIWNALRYARALPEGLPGAMQLPAPAARTLADRWIVARLRATIERTSALFDSFDFGNAVETIWRFVWYELCDWYIEATKMPDARATRASVLSYVLNASMRLLHPIAPFISEEVWQALPHDGESIVTAAWPDAFECGEDAAAIAEFEALQRCIERLRNDRVTYGLPPRGAMNVRIPENLPDELRALLLHYGVATGIASDEVAGDAIAALDAVSVEAPRELMRERYRREVDRLLAEVARSEKKLANEAFVARAAAEVVSAERAKLDGYRSDLRRAREALAAMEAGL</sequence>
<dbReference type="EMBL" id="CABL01000002">
    <property type="protein sequence ID" value="CBH74631.1"/>
    <property type="molecule type" value="Genomic_DNA"/>
</dbReference>
<dbReference type="Gene3D" id="3.90.740.10">
    <property type="entry name" value="Valyl/Leucyl/Isoleucyl-tRNA synthetase, editing domain"/>
    <property type="match status" value="1"/>
</dbReference>
<dbReference type="Pfam" id="PF10458">
    <property type="entry name" value="Val_tRNA-synt_C"/>
    <property type="match status" value="1"/>
</dbReference>
<evidence type="ECO:0000313" key="12">
    <source>
        <dbReference type="EMBL" id="CBH74631.1"/>
    </source>
</evidence>
<dbReference type="InterPro" id="IPR010978">
    <property type="entry name" value="tRNA-bd_arm"/>
</dbReference>
<dbReference type="SUPFAM" id="SSF52374">
    <property type="entry name" value="Nucleotidylyl transferase"/>
    <property type="match status" value="1"/>
</dbReference>
<keyword evidence="4" id="KW-0067">ATP-binding</keyword>
<accession>E6PDU6</accession>
<dbReference type="InterPro" id="IPR014729">
    <property type="entry name" value="Rossmann-like_a/b/a_fold"/>
</dbReference>
<keyword evidence="3" id="KW-0547">Nucleotide-binding</keyword>
<dbReference type="Gene3D" id="3.40.50.620">
    <property type="entry name" value="HUPs"/>
    <property type="match status" value="2"/>
</dbReference>
<dbReference type="PANTHER" id="PTHR11946">
    <property type="entry name" value="VALYL-TRNA SYNTHETASES"/>
    <property type="match status" value="1"/>
</dbReference>
<gene>
    <name evidence="12" type="primary">valS</name>
    <name evidence="12" type="ORF">CARN1_1734</name>
</gene>
<keyword evidence="5" id="KW-0648">Protein biosynthesis</keyword>
<evidence type="ECO:0000256" key="3">
    <source>
        <dbReference type="ARBA" id="ARBA00022741"/>
    </source>
</evidence>
<keyword evidence="6 12" id="KW-0030">Aminoacyl-tRNA synthetase</keyword>
<dbReference type="InterPro" id="IPR002303">
    <property type="entry name" value="Valyl-tRNA_ligase"/>
</dbReference>
<evidence type="ECO:0000256" key="4">
    <source>
        <dbReference type="ARBA" id="ARBA00022840"/>
    </source>
</evidence>
<evidence type="ECO:0000256" key="6">
    <source>
        <dbReference type="ARBA" id="ARBA00023146"/>
    </source>
</evidence>
<dbReference type="SUPFAM" id="SSF50677">
    <property type="entry name" value="ValRS/IleRS/LeuRS editing domain"/>
    <property type="match status" value="1"/>
</dbReference>
<dbReference type="InterPro" id="IPR013155">
    <property type="entry name" value="M/V/L/I-tRNA-synth_anticd-bd"/>
</dbReference>
<evidence type="ECO:0000259" key="11">
    <source>
        <dbReference type="Pfam" id="PF10458"/>
    </source>
</evidence>
<dbReference type="NCBIfam" id="TIGR00422">
    <property type="entry name" value="valS"/>
    <property type="match status" value="1"/>
</dbReference>
<dbReference type="HAMAP" id="MF_02004">
    <property type="entry name" value="Val_tRNA_synth_type1"/>
    <property type="match status" value="1"/>
</dbReference>
<evidence type="ECO:0000256" key="2">
    <source>
        <dbReference type="ARBA" id="ARBA00022598"/>
    </source>
</evidence>
<feature type="domain" description="Aminoacyl-tRNA synthetase class Ia" evidence="9">
    <location>
        <begin position="19"/>
        <end position="560"/>
    </location>
</feature>
<organism evidence="12">
    <name type="scientific">mine drainage metagenome</name>
    <dbReference type="NCBI Taxonomy" id="410659"/>
    <lineage>
        <taxon>unclassified sequences</taxon>
        <taxon>metagenomes</taxon>
        <taxon>ecological metagenomes</taxon>
    </lineage>
</organism>
<name>E6PDU6_9ZZZZ</name>
<evidence type="ECO:0000256" key="8">
    <source>
        <dbReference type="ARBA" id="ARBA00047552"/>
    </source>
</evidence>